<dbReference type="AlphaFoldDB" id="A0A170YYE3"/>
<protein>
    <submittedName>
        <fullName evidence="2">tRNA threonylcarbamoyl adenosine modification protein, Sua5/YciO/YrdC/YwlC family</fullName>
    </submittedName>
</protein>
<evidence type="ECO:0000313" key="3">
    <source>
        <dbReference type="Proteomes" id="UP000076586"/>
    </source>
</evidence>
<dbReference type="OrthoDB" id="9814580at2"/>
<dbReference type="PROSITE" id="PS51163">
    <property type="entry name" value="YRDC"/>
    <property type="match status" value="1"/>
</dbReference>
<accession>A0A170YYE3</accession>
<dbReference type="NCBIfam" id="TIGR00057">
    <property type="entry name" value="L-threonylcarbamoyladenylate synthase"/>
    <property type="match status" value="1"/>
</dbReference>
<dbReference type="InterPro" id="IPR052532">
    <property type="entry name" value="SUA5_domain"/>
</dbReference>
<evidence type="ECO:0000259" key="1">
    <source>
        <dbReference type="PROSITE" id="PS51163"/>
    </source>
</evidence>
<dbReference type="GO" id="GO:0003725">
    <property type="term" value="F:double-stranded RNA binding"/>
    <property type="evidence" value="ECO:0007669"/>
    <property type="project" value="InterPro"/>
</dbReference>
<comment type="caution">
    <text evidence="2">The sequence shown here is derived from an EMBL/GenBank/DDBJ whole genome shotgun (WGS) entry which is preliminary data.</text>
</comment>
<sequence length="203" mass="22704">MLLKIYPENPNPKAVEQAVEVLRNGGVIIYPTDTVYAFGCDIFQARAVEKICKFRGIDPAKAHLSIVCSDLSHLSEFAKVDNNTFKLMKRLLPGPFTFILNRSNKLPKLFKERSEVGIRVPDNNITIELVKALGNPILSASLRDDDDDVLEYLTDPELMCEKYIYEVDMVIDGGFGNIKPSTVIDCTGEEPEIVRQGKGKVEL</sequence>
<dbReference type="InterPro" id="IPR006070">
    <property type="entry name" value="Sua5-like_dom"/>
</dbReference>
<dbReference type="SUPFAM" id="SSF55821">
    <property type="entry name" value="YrdC/RibB"/>
    <property type="match status" value="1"/>
</dbReference>
<reference evidence="3" key="1">
    <citation type="submission" date="2016-04" db="EMBL/GenBank/DDBJ databases">
        <title>Draft genome sequence of Paludibacter jiangxiensis strain NM7.</title>
        <authorList>
            <person name="Qiu Y."/>
            <person name="Matsuura N."/>
            <person name="Ohashi A."/>
            <person name="Tourlousse M.D."/>
            <person name="Sekiguchi Y."/>
        </authorList>
    </citation>
    <scope>NUCLEOTIDE SEQUENCE [LARGE SCALE GENOMIC DNA]</scope>
    <source>
        <strain evidence="3">NM7</strain>
    </source>
</reference>
<feature type="domain" description="YrdC-like" evidence="1">
    <location>
        <begin position="12"/>
        <end position="199"/>
    </location>
</feature>
<dbReference type="Proteomes" id="UP000076586">
    <property type="component" value="Unassembled WGS sequence"/>
</dbReference>
<organism evidence="2 3">
    <name type="scientific">Paludibacter jiangxiensis</name>
    <dbReference type="NCBI Taxonomy" id="681398"/>
    <lineage>
        <taxon>Bacteria</taxon>
        <taxon>Pseudomonadati</taxon>
        <taxon>Bacteroidota</taxon>
        <taxon>Bacteroidia</taxon>
        <taxon>Bacteroidales</taxon>
        <taxon>Paludibacteraceae</taxon>
        <taxon>Paludibacter</taxon>
    </lineage>
</organism>
<dbReference type="PANTHER" id="PTHR42828:SF3">
    <property type="entry name" value="THREONYLCARBAMOYL-AMP SYNTHASE"/>
    <property type="match status" value="1"/>
</dbReference>
<dbReference type="EMBL" id="BDCR01000001">
    <property type="protein sequence ID" value="GAT62179.1"/>
    <property type="molecule type" value="Genomic_DNA"/>
</dbReference>
<dbReference type="STRING" id="681398.PJIAN_1771"/>
<dbReference type="Gene3D" id="3.90.870.10">
    <property type="entry name" value="DHBP synthase"/>
    <property type="match status" value="1"/>
</dbReference>
<keyword evidence="3" id="KW-1185">Reference proteome</keyword>
<proteinExistence type="predicted"/>
<dbReference type="PANTHER" id="PTHR42828">
    <property type="entry name" value="DHBP SYNTHASE RIBB-LIKE ALPHA/BETA DOMAIN-CONTAINING PROTEIN"/>
    <property type="match status" value="1"/>
</dbReference>
<dbReference type="InterPro" id="IPR017945">
    <property type="entry name" value="DHBP_synth_RibB-like_a/b_dom"/>
</dbReference>
<dbReference type="Pfam" id="PF01300">
    <property type="entry name" value="Sua5_yciO_yrdC"/>
    <property type="match status" value="1"/>
</dbReference>
<dbReference type="RefSeq" id="WP_068702161.1">
    <property type="nucleotide sequence ID" value="NZ_BDCR01000001.1"/>
</dbReference>
<reference evidence="3" key="2">
    <citation type="journal article" date="2017" name="Genome Announc.">
        <title>Draft genome sequence of Paludibacter jiangxiensis NM7(T), a propionate-producing fermentative bacterium.</title>
        <authorList>
            <person name="Qiu Y.-L."/>
            <person name="Tourlousse D.M."/>
            <person name="Matsuura N."/>
            <person name="Ohashi A."/>
            <person name="Sekiguchi Y."/>
        </authorList>
    </citation>
    <scope>NUCLEOTIDE SEQUENCE [LARGE SCALE GENOMIC DNA]</scope>
    <source>
        <strain evidence="3">NM7</strain>
    </source>
</reference>
<name>A0A170YYE3_9BACT</name>
<evidence type="ECO:0000313" key="2">
    <source>
        <dbReference type="EMBL" id="GAT62179.1"/>
    </source>
</evidence>
<gene>
    <name evidence="2" type="ORF">PJIAN_1771</name>
</gene>